<evidence type="ECO:0000256" key="1">
    <source>
        <dbReference type="SAM" id="MobiDB-lite"/>
    </source>
</evidence>
<dbReference type="AlphaFoldDB" id="A0A7J7Z792"/>
<keyword evidence="3" id="KW-1185">Reference proteome</keyword>
<dbReference type="PANTHER" id="PTHR34769">
    <property type="entry name" value="RCG42593, ISOFORM CRA_A"/>
    <property type="match status" value="1"/>
</dbReference>
<dbReference type="OrthoDB" id="6352295at2759"/>
<feature type="region of interest" description="Disordered" evidence="1">
    <location>
        <begin position="48"/>
        <end position="122"/>
    </location>
</feature>
<feature type="compositionally biased region" description="Basic and acidic residues" evidence="1">
    <location>
        <begin position="59"/>
        <end position="83"/>
    </location>
</feature>
<name>A0A7J7Z792_MYOMY</name>
<organism evidence="2 3">
    <name type="scientific">Myotis myotis</name>
    <name type="common">Greater mouse-eared bat</name>
    <name type="synonym">Vespertilio myotis</name>
    <dbReference type="NCBI Taxonomy" id="51298"/>
    <lineage>
        <taxon>Eukaryota</taxon>
        <taxon>Metazoa</taxon>
        <taxon>Chordata</taxon>
        <taxon>Craniata</taxon>
        <taxon>Vertebrata</taxon>
        <taxon>Euteleostomi</taxon>
        <taxon>Mammalia</taxon>
        <taxon>Eutheria</taxon>
        <taxon>Laurasiatheria</taxon>
        <taxon>Chiroptera</taxon>
        <taxon>Yangochiroptera</taxon>
        <taxon>Vespertilionidae</taxon>
        <taxon>Myotis</taxon>
    </lineage>
</organism>
<dbReference type="PANTHER" id="PTHR34769:SF1">
    <property type="entry name" value="RNA POLYMERASE I AND III SUBUNIT D"/>
    <property type="match status" value="1"/>
</dbReference>
<dbReference type="InterPro" id="IPR038948">
    <property type="entry name" value="POLR1D-like"/>
</dbReference>
<dbReference type="Proteomes" id="UP000527355">
    <property type="component" value="Unassembled WGS sequence"/>
</dbReference>
<gene>
    <name evidence="2" type="ORF">mMyoMyo1_015506</name>
</gene>
<accession>A0A7J7Z792</accession>
<proteinExistence type="predicted"/>
<evidence type="ECO:0000313" key="3">
    <source>
        <dbReference type="Proteomes" id="UP000527355"/>
    </source>
</evidence>
<dbReference type="VEuPathDB" id="HostDB:LOC118651738"/>
<comment type="caution">
    <text evidence="2">The sequence shown here is derived from an EMBL/GenBank/DDBJ whole genome shotgun (WGS) entry which is preliminary data.</text>
</comment>
<sequence>MEEDQELERKAIEELLKEAKRGKTRAETMGPMGWMKCPLAGTNKRFLINTIKNTLPSQKEQDHEQKEGDEEPAKSQNQKEESRKKHRAHPYKHSFQARGTASHSPPRKRSSQDKYEKRSRKR</sequence>
<evidence type="ECO:0000313" key="2">
    <source>
        <dbReference type="EMBL" id="KAF6370123.1"/>
    </source>
</evidence>
<dbReference type="EMBL" id="JABWUV010000003">
    <property type="protein sequence ID" value="KAF6370123.1"/>
    <property type="molecule type" value="Genomic_DNA"/>
</dbReference>
<reference evidence="2 3" key="1">
    <citation type="journal article" date="2020" name="Nature">
        <title>Six reference-quality genomes reveal evolution of bat adaptations.</title>
        <authorList>
            <person name="Jebb D."/>
            <person name="Huang Z."/>
            <person name="Pippel M."/>
            <person name="Hughes G.M."/>
            <person name="Lavrichenko K."/>
            <person name="Devanna P."/>
            <person name="Winkler S."/>
            <person name="Jermiin L.S."/>
            <person name="Skirmuntt E.C."/>
            <person name="Katzourakis A."/>
            <person name="Burkitt-Gray L."/>
            <person name="Ray D.A."/>
            <person name="Sullivan K.A.M."/>
            <person name="Roscito J.G."/>
            <person name="Kirilenko B.M."/>
            <person name="Davalos L.M."/>
            <person name="Corthals A.P."/>
            <person name="Power M.L."/>
            <person name="Jones G."/>
            <person name="Ransome R.D."/>
            <person name="Dechmann D.K.N."/>
            <person name="Locatelli A.G."/>
            <person name="Puechmaille S.J."/>
            <person name="Fedrigo O."/>
            <person name="Jarvis E.D."/>
            <person name="Hiller M."/>
            <person name="Vernes S.C."/>
            <person name="Myers E.W."/>
            <person name="Teeling E.C."/>
        </authorList>
    </citation>
    <scope>NUCLEOTIDE SEQUENCE [LARGE SCALE GENOMIC DNA]</scope>
    <source>
        <strain evidence="2">MMyoMyo1</strain>
        <tissue evidence="2">Flight muscle</tissue>
    </source>
</reference>
<protein>
    <submittedName>
        <fullName evidence="2">RNA polymerase I and III subunit D</fullName>
    </submittedName>
</protein>